<gene>
    <name evidence="2" type="ORF">BEMITA_LOCUS2083</name>
</gene>
<evidence type="ECO:0000313" key="3">
    <source>
        <dbReference type="Proteomes" id="UP001152759"/>
    </source>
</evidence>
<keyword evidence="3" id="KW-1185">Reference proteome</keyword>
<organism evidence="2 3">
    <name type="scientific">Bemisia tabaci</name>
    <name type="common">Sweetpotato whitefly</name>
    <name type="synonym">Aleurodes tabaci</name>
    <dbReference type="NCBI Taxonomy" id="7038"/>
    <lineage>
        <taxon>Eukaryota</taxon>
        <taxon>Metazoa</taxon>
        <taxon>Ecdysozoa</taxon>
        <taxon>Arthropoda</taxon>
        <taxon>Hexapoda</taxon>
        <taxon>Insecta</taxon>
        <taxon>Pterygota</taxon>
        <taxon>Neoptera</taxon>
        <taxon>Paraneoptera</taxon>
        <taxon>Hemiptera</taxon>
        <taxon>Sternorrhyncha</taxon>
        <taxon>Aleyrodoidea</taxon>
        <taxon>Aleyrodidae</taxon>
        <taxon>Aleyrodinae</taxon>
        <taxon>Bemisia</taxon>
    </lineage>
</organism>
<feature type="domain" description="25S rRNA (uridine-N(3))-methyltransferase BMT5-like" evidence="1">
    <location>
        <begin position="14"/>
        <end position="185"/>
    </location>
</feature>
<dbReference type="Proteomes" id="UP001152759">
    <property type="component" value="Chromosome 1"/>
</dbReference>
<proteinExistence type="predicted"/>
<evidence type="ECO:0000313" key="2">
    <source>
        <dbReference type="EMBL" id="CAH0382547.1"/>
    </source>
</evidence>
<dbReference type="EMBL" id="OU963862">
    <property type="protein sequence ID" value="CAH0382547.1"/>
    <property type="molecule type" value="Genomic_DNA"/>
</dbReference>
<reference evidence="2" key="1">
    <citation type="submission" date="2021-12" db="EMBL/GenBank/DDBJ databases">
        <authorList>
            <person name="King R."/>
        </authorList>
    </citation>
    <scope>NUCLEOTIDE SEQUENCE</scope>
</reference>
<dbReference type="PANTHER" id="PTHR11538:SF26">
    <property type="entry name" value="FERREDOXIN-FOLD ANTICODON-BINDING DOMAIN-CONTAINING PROTEIN 1"/>
    <property type="match status" value="1"/>
</dbReference>
<evidence type="ECO:0000259" key="1">
    <source>
        <dbReference type="Pfam" id="PF10354"/>
    </source>
</evidence>
<dbReference type="AlphaFoldDB" id="A0A9P0EYU0"/>
<name>A0A9P0EYU0_BEMTA</name>
<accession>A0A9P0EYU0</accession>
<protein>
    <recommendedName>
        <fullName evidence="1">25S rRNA (uridine-N(3))-methyltransferase BMT5-like domain-containing protein</fullName>
    </recommendedName>
</protein>
<dbReference type="Pfam" id="PF10354">
    <property type="entry name" value="BMT5-like"/>
    <property type="match status" value="1"/>
</dbReference>
<dbReference type="GO" id="GO:0070475">
    <property type="term" value="P:rRNA base methylation"/>
    <property type="evidence" value="ECO:0007669"/>
    <property type="project" value="InterPro"/>
</dbReference>
<sequence>MNFLRKLQPTDKVLILGEGNFSFATSLLQSLLDHSNDCDIASIVATCLEPFSEEFSVGKKRNIAYLKKKGVTVLFGVDVNHLDQHFTKGTNVFTKVIFNFPHVGGKMKIHLNRVLLSQIFKNVSDYVSHESNVCITLCDGQGGTGADSKLRRYDDSWQVVEMAAMSNFALKVIEPFPVEIFPNYRPVGYRGYDKGFCIDNSLLHIFQRTSSLRTFYTDCDLLNLFTVGKIHTNYGVITCIKLHSYLYSLNLFAKSNSAFHFIFQKLKQVLKQQSVHCKIFMPEAFWPIHKEYLQGMPSFLNGRKVKLCSSLSEMLESAATNLTLTNFENTLTVVKSCCFKELSQDLESSPTEGQIMILGCDCFKYTMDFLESLKRLFKYDLEVAANDQHFKRVYLVPESSPKVLVAEFSIFSLQAEQSLPFCTIFCDSMAKCIFKINHWQEIWSENTSVVPETSTMLLASLYPSTFKFDVNFLVTPDFRLSKFYELMWNFTLIAVINVELISKYIPANDNSKMYLCFRVYYKSFIHPFCRTIALEFHQNVVSKGIQVVLNAPIC</sequence>
<dbReference type="InterPro" id="IPR019446">
    <property type="entry name" value="BMT5-like"/>
</dbReference>
<dbReference type="GO" id="GO:0005737">
    <property type="term" value="C:cytoplasm"/>
    <property type="evidence" value="ECO:0007669"/>
    <property type="project" value="TreeGrafter"/>
</dbReference>
<dbReference type="GO" id="GO:0070042">
    <property type="term" value="F:rRNA (uridine-N3-)-methyltransferase activity"/>
    <property type="evidence" value="ECO:0007669"/>
    <property type="project" value="InterPro"/>
</dbReference>
<dbReference type="PANTHER" id="PTHR11538">
    <property type="entry name" value="PHENYLALANYL-TRNA SYNTHETASE"/>
    <property type="match status" value="1"/>
</dbReference>